<keyword evidence="1" id="KW-0472">Membrane</keyword>
<comment type="caution">
    <text evidence="2">The sequence shown here is derived from an EMBL/GenBank/DDBJ whole genome shotgun (WGS) entry which is preliminary data.</text>
</comment>
<reference evidence="2" key="1">
    <citation type="submission" date="2021-06" db="EMBL/GenBank/DDBJ databases">
        <title>Comparative genomics, transcriptomics and evolutionary studies reveal genomic signatures of adaptation to plant cell wall in hemibiotrophic fungi.</title>
        <authorList>
            <consortium name="DOE Joint Genome Institute"/>
            <person name="Baroncelli R."/>
            <person name="Diaz J.F."/>
            <person name="Benocci T."/>
            <person name="Peng M."/>
            <person name="Battaglia E."/>
            <person name="Haridas S."/>
            <person name="Andreopoulos W."/>
            <person name="Labutti K."/>
            <person name="Pangilinan J."/>
            <person name="Floch G.L."/>
            <person name="Makela M.R."/>
            <person name="Henrissat B."/>
            <person name="Grigoriev I.V."/>
            <person name="Crouch J.A."/>
            <person name="De Vries R.P."/>
            <person name="Sukno S.A."/>
            <person name="Thon M.R."/>
        </authorList>
    </citation>
    <scope>NUCLEOTIDE SEQUENCE</scope>
    <source>
        <strain evidence="2">CBS 102054</strain>
    </source>
</reference>
<sequence length="125" mass="13551">MLSHAWSRDASLLGAISLRASHFSFAVLTCVTLRFLQIIKRKCGQIIILAASLVAPSMAAWCNYGTFNQPPEAKTVASTTTSTAYDFTLPLERVLDVVESTLTIARFGAGTVPPLRRPMVVVLVL</sequence>
<dbReference type="AlphaFoldDB" id="A0AAJ0EB03"/>
<keyword evidence="1" id="KW-0812">Transmembrane</keyword>
<keyword evidence="1" id="KW-1133">Transmembrane helix</keyword>
<protein>
    <submittedName>
        <fullName evidence="2">Uncharacterized protein</fullName>
    </submittedName>
</protein>
<dbReference type="RefSeq" id="XP_060439218.1">
    <property type="nucleotide sequence ID" value="XM_060592969.1"/>
</dbReference>
<evidence type="ECO:0000256" key="1">
    <source>
        <dbReference type="SAM" id="Phobius"/>
    </source>
</evidence>
<gene>
    <name evidence="2" type="ORF">BDP81DRAFT_454628</name>
</gene>
<name>A0AAJ0EB03_9PEZI</name>
<accession>A0AAJ0EB03</accession>
<dbReference type="Proteomes" id="UP001243989">
    <property type="component" value="Unassembled WGS sequence"/>
</dbReference>
<evidence type="ECO:0000313" key="2">
    <source>
        <dbReference type="EMBL" id="KAK1623223.1"/>
    </source>
</evidence>
<keyword evidence="3" id="KW-1185">Reference proteome</keyword>
<feature type="transmembrane region" description="Helical" evidence="1">
    <location>
        <begin position="12"/>
        <end position="36"/>
    </location>
</feature>
<dbReference type="GeneID" id="85477831"/>
<proteinExistence type="predicted"/>
<organism evidence="2 3">
    <name type="scientific">Colletotrichum phormii</name>
    <dbReference type="NCBI Taxonomy" id="359342"/>
    <lineage>
        <taxon>Eukaryota</taxon>
        <taxon>Fungi</taxon>
        <taxon>Dikarya</taxon>
        <taxon>Ascomycota</taxon>
        <taxon>Pezizomycotina</taxon>
        <taxon>Sordariomycetes</taxon>
        <taxon>Hypocreomycetidae</taxon>
        <taxon>Glomerellales</taxon>
        <taxon>Glomerellaceae</taxon>
        <taxon>Colletotrichum</taxon>
        <taxon>Colletotrichum acutatum species complex</taxon>
    </lineage>
</organism>
<dbReference type="EMBL" id="JAHMHQ010000030">
    <property type="protein sequence ID" value="KAK1623223.1"/>
    <property type="molecule type" value="Genomic_DNA"/>
</dbReference>
<evidence type="ECO:0000313" key="3">
    <source>
        <dbReference type="Proteomes" id="UP001243989"/>
    </source>
</evidence>